<dbReference type="STRING" id="1123282.SAMN02745823_02477"/>
<name>A0A1M5YFS7_9FIRM</name>
<evidence type="ECO:0000313" key="2">
    <source>
        <dbReference type="EMBL" id="SHI10759.1"/>
    </source>
</evidence>
<dbReference type="InterPro" id="IPR011437">
    <property type="entry name" value="DUF1540"/>
</dbReference>
<keyword evidence="3" id="KW-1185">Reference proteome</keyword>
<reference evidence="2" key="1">
    <citation type="submission" date="2016-11" db="EMBL/GenBank/DDBJ databases">
        <authorList>
            <person name="Jaros S."/>
            <person name="Januszkiewicz K."/>
            <person name="Wedrychowicz H."/>
        </authorList>
    </citation>
    <scope>NUCLEOTIDE SEQUENCE [LARGE SCALE GENOMIC DNA]</scope>
    <source>
        <strain evidence="2">DSM 10068</strain>
    </source>
</reference>
<dbReference type="AlphaFoldDB" id="A0A1M5YFS7"/>
<sequence length="55" mass="5931">METSKRAVKCGVEDCQYNKSNLCQASNLVINPMGDNVVETNAGTQCDTFKSQSAT</sequence>
<organism evidence="2 3">
    <name type="scientific">Sporobacter termitidis DSM 10068</name>
    <dbReference type="NCBI Taxonomy" id="1123282"/>
    <lineage>
        <taxon>Bacteria</taxon>
        <taxon>Bacillati</taxon>
        <taxon>Bacillota</taxon>
        <taxon>Clostridia</taxon>
        <taxon>Eubacteriales</taxon>
        <taxon>Oscillospiraceae</taxon>
        <taxon>Sporobacter</taxon>
    </lineage>
</organism>
<dbReference type="EMBL" id="FQXV01000008">
    <property type="protein sequence ID" value="SHI10759.1"/>
    <property type="molecule type" value="Genomic_DNA"/>
</dbReference>
<proteinExistence type="predicted"/>
<dbReference type="OrthoDB" id="9792226at2"/>
<evidence type="ECO:0000313" key="3">
    <source>
        <dbReference type="Proteomes" id="UP000183995"/>
    </source>
</evidence>
<protein>
    <recommendedName>
        <fullName evidence="1">DUF1540 domain-containing protein</fullName>
    </recommendedName>
</protein>
<evidence type="ECO:0000259" key="1">
    <source>
        <dbReference type="Pfam" id="PF07561"/>
    </source>
</evidence>
<feature type="domain" description="DUF1540" evidence="1">
    <location>
        <begin position="8"/>
        <end position="49"/>
    </location>
</feature>
<dbReference type="Proteomes" id="UP000183995">
    <property type="component" value="Unassembled WGS sequence"/>
</dbReference>
<accession>A0A1M5YFS7</accession>
<gene>
    <name evidence="2" type="ORF">SAMN02745823_02477</name>
</gene>
<dbReference type="Pfam" id="PF07561">
    <property type="entry name" value="DUF1540"/>
    <property type="match status" value="1"/>
</dbReference>
<dbReference type="RefSeq" id="WP_073079457.1">
    <property type="nucleotide sequence ID" value="NZ_FQXV01000008.1"/>
</dbReference>